<gene>
    <name evidence="2" type="ORF">FBZ93_12514</name>
</gene>
<accession>A0A560KUD6</accession>
<comment type="caution">
    <text evidence="2">The sequence shown here is derived from an EMBL/GenBank/DDBJ whole genome shotgun (WGS) entry which is preliminary data.</text>
</comment>
<dbReference type="Proteomes" id="UP000321304">
    <property type="component" value="Unassembled WGS sequence"/>
</dbReference>
<evidence type="ECO:0000256" key="1">
    <source>
        <dbReference type="SAM" id="MobiDB-lite"/>
    </source>
</evidence>
<feature type="region of interest" description="Disordered" evidence="1">
    <location>
        <begin position="10"/>
        <end position="29"/>
    </location>
</feature>
<keyword evidence="3" id="KW-1185">Reference proteome</keyword>
<reference evidence="2 3" key="1">
    <citation type="submission" date="2019-06" db="EMBL/GenBank/DDBJ databases">
        <title>Genomic Encyclopedia of Type Strains, Phase IV (KMG-V): Genome sequencing to study the core and pangenomes of soil and plant-associated prokaryotes.</title>
        <authorList>
            <person name="Whitman W."/>
        </authorList>
    </citation>
    <scope>NUCLEOTIDE SEQUENCE [LARGE SCALE GENOMIC DNA]</scope>
    <source>
        <strain evidence="2 3">BR 10355</strain>
    </source>
</reference>
<dbReference type="EMBL" id="VITY01000025">
    <property type="protein sequence ID" value="TWB86888.1"/>
    <property type="molecule type" value="Genomic_DNA"/>
</dbReference>
<proteinExistence type="predicted"/>
<name>A0A560KUD6_9BRAD</name>
<evidence type="ECO:0000313" key="2">
    <source>
        <dbReference type="EMBL" id="TWB86888.1"/>
    </source>
</evidence>
<sequence>MPPLGKKVVAQRGGAVRGQLADQGGGKAPEDFSVNAAMTCSRRSVVRDSSHLRGKGEQGTTDGSELAVLRANRRCDAEPGGDILDAHESAVGGLRMLRDDRDEAFGLLWMALTLPHFNSADVERIRTRVIPDLRRDTTDQPQHPACAYTSPHACGRTASRCCAPALGRQHRGDVAHRQFSHRIQPAFLHTPFGPIDVLAICVARGEGPGLNGPAGVLVVSVKPSSPWQFLIRSSQTASQAGNRPRVAHKSR</sequence>
<protein>
    <submittedName>
        <fullName evidence="2">Uncharacterized protein</fullName>
    </submittedName>
</protein>
<evidence type="ECO:0000313" key="3">
    <source>
        <dbReference type="Proteomes" id="UP000321304"/>
    </source>
</evidence>
<organism evidence="2 3">
    <name type="scientific">Bradyrhizobium macuxiense</name>
    <dbReference type="NCBI Taxonomy" id="1755647"/>
    <lineage>
        <taxon>Bacteria</taxon>
        <taxon>Pseudomonadati</taxon>
        <taxon>Pseudomonadota</taxon>
        <taxon>Alphaproteobacteria</taxon>
        <taxon>Hyphomicrobiales</taxon>
        <taxon>Nitrobacteraceae</taxon>
        <taxon>Bradyrhizobium</taxon>
    </lineage>
</organism>
<dbReference type="AlphaFoldDB" id="A0A560KUD6"/>